<dbReference type="GO" id="GO:0030144">
    <property type="term" value="F:alpha-1,6-mannosylglycoprotein 6-beta-N-acetylglucosaminyltransferase activity"/>
    <property type="evidence" value="ECO:0007669"/>
    <property type="project" value="UniProtKB-EC"/>
</dbReference>
<organism evidence="16 17">
    <name type="scientific">Kwoniella dendrophila CBS 6074</name>
    <dbReference type="NCBI Taxonomy" id="1295534"/>
    <lineage>
        <taxon>Eukaryota</taxon>
        <taxon>Fungi</taxon>
        <taxon>Dikarya</taxon>
        <taxon>Basidiomycota</taxon>
        <taxon>Agaricomycotina</taxon>
        <taxon>Tremellomycetes</taxon>
        <taxon>Tremellales</taxon>
        <taxon>Cryptococcaceae</taxon>
        <taxon>Kwoniella</taxon>
    </lineage>
</organism>
<evidence type="ECO:0000256" key="9">
    <source>
        <dbReference type="ARBA" id="ARBA00022989"/>
    </source>
</evidence>
<evidence type="ECO:0000256" key="5">
    <source>
        <dbReference type="ARBA" id="ARBA00022676"/>
    </source>
</evidence>
<dbReference type="GO" id="GO:0006487">
    <property type="term" value="P:protein N-linked glycosylation"/>
    <property type="evidence" value="ECO:0007669"/>
    <property type="project" value="TreeGrafter"/>
</dbReference>
<evidence type="ECO:0000313" key="16">
    <source>
        <dbReference type="EMBL" id="WWC87869.1"/>
    </source>
</evidence>
<comment type="pathway">
    <text evidence="2">Protein modification; protein glycosylation.</text>
</comment>
<dbReference type="GO" id="GO:0000139">
    <property type="term" value="C:Golgi membrane"/>
    <property type="evidence" value="ECO:0007669"/>
    <property type="project" value="UniProtKB-SubCell"/>
</dbReference>
<evidence type="ECO:0000256" key="12">
    <source>
        <dbReference type="ARBA" id="ARBA00023180"/>
    </source>
</evidence>
<evidence type="ECO:0000256" key="6">
    <source>
        <dbReference type="ARBA" id="ARBA00022679"/>
    </source>
</evidence>
<keyword evidence="11 14" id="KW-0472">Membrane</keyword>
<dbReference type="EMBL" id="CP144100">
    <property type="protein sequence ID" value="WWC87869.1"/>
    <property type="molecule type" value="Genomic_DNA"/>
</dbReference>
<keyword evidence="10" id="KW-0333">Golgi apparatus</keyword>
<dbReference type="InterPro" id="IPR052105">
    <property type="entry name" value="MGAT5_Glycosyltransferase"/>
</dbReference>
<evidence type="ECO:0000313" key="17">
    <source>
        <dbReference type="Proteomes" id="UP001355207"/>
    </source>
</evidence>
<protein>
    <recommendedName>
        <fullName evidence="4">alpha-1,6-mannosyl-glycoprotein 6-beta-N-acetylglucosaminyltransferase</fullName>
        <ecNumber evidence="4">2.4.1.155</ecNumber>
    </recommendedName>
</protein>
<dbReference type="RefSeq" id="XP_066074632.1">
    <property type="nucleotide sequence ID" value="XM_066218535.1"/>
</dbReference>
<keyword evidence="8" id="KW-0735">Signal-anchor</keyword>
<evidence type="ECO:0000256" key="1">
    <source>
        <dbReference type="ARBA" id="ARBA00004323"/>
    </source>
</evidence>
<comment type="similarity">
    <text evidence="3">Belongs to the glycosyltransferase 18 family.</text>
</comment>
<evidence type="ECO:0000256" key="14">
    <source>
        <dbReference type="SAM" id="Phobius"/>
    </source>
</evidence>
<evidence type="ECO:0000256" key="3">
    <source>
        <dbReference type="ARBA" id="ARBA00007477"/>
    </source>
</evidence>
<name>A0AAX4JRB0_9TREE</name>
<evidence type="ECO:0000256" key="13">
    <source>
        <dbReference type="ARBA" id="ARBA00048243"/>
    </source>
</evidence>
<keyword evidence="7 14" id="KW-0812">Transmembrane</keyword>
<comment type="subcellular location">
    <subcellularLocation>
        <location evidence="1">Golgi apparatus membrane</location>
        <topology evidence="1">Single-pass type II membrane protein</topology>
    </subcellularLocation>
</comment>
<keyword evidence="5" id="KW-0328">Glycosyltransferase</keyword>
<dbReference type="Proteomes" id="UP001355207">
    <property type="component" value="Chromosome 3"/>
</dbReference>
<evidence type="ECO:0000256" key="11">
    <source>
        <dbReference type="ARBA" id="ARBA00023136"/>
    </source>
</evidence>
<dbReference type="InterPro" id="IPR026116">
    <property type="entry name" value="GT18_cat"/>
</dbReference>
<evidence type="ECO:0000256" key="7">
    <source>
        <dbReference type="ARBA" id="ARBA00022692"/>
    </source>
</evidence>
<keyword evidence="17" id="KW-1185">Reference proteome</keyword>
<evidence type="ECO:0000256" key="8">
    <source>
        <dbReference type="ARBA" id="ARBA00022968"/>
    </source>
</evidence>
<dbReference type="Pfam" id="PF15024">
    <property type="entry name" value="Glyco_transf_18"/>
    <property type="match status" value="1"/>
</dbReference>
<dbReference type="AlphaFoldDB" id="A0AAX4JRB0"/>
<keyword evidence="12" id="KW-0325">Glycoprotein</keyword>
<evidence type="ECO:0000256" key="4">
    <source>
        <dbReference type="ARBA" id="ARBA00012671"/>
    </source>
</evidence>
<sequence length="541" mass="62418">MYEKEGHRIPNMFSSRHSRITAVIITFFTTLFTLSVFFYLSITPSSEFSLDQQEDQFSIHHYQDEGNLNIFESLKKPNLDLTLEGWKTWLGLNDGRNRKQESRDIRKLISVFNERFPTDDEKPSTRSLNSPTLERLAHCIETKSCGEGEETVVILASFHFNNAYYGATNGEDIWARSSLEAFHSLNYTLLYTFSAMDTLTIYQGLKDKVKTILWEGSELKKCLARNQSNWEDLEVSHTPGTFQNQSKDENQFGCIRKPDYPQGIPLEKSFTFHFWSGPENPLGRHFTLSPENYAMWNGGKGNHYLGYSIETKCKAINLPSSRKHRGMVLGKYAQYFNMSSSEWAWGKEDALGKSINAMPEMLNEETNQEEKFEMIATGGHDDNEGHHEDMYKGIKNLGSLPQHEWYQTLASSKFLLGVGKPRMSPSPYDALCFGVPFINPVMRWNKENPSDWTEWYAQHDALRPYGPPYVYHVQKENQTQLENAMKAAIENPIQSFIPPPMSKESVRIRHQTLVETDWKPWAIAAVKELWTGQDKEFPYLI</sequence>
<gene>
    <name evidence="16" type="ORF">L201_002767</name>
</gene>
<dbReference type="GeneID" id="91093439"/>
<keyword evidence="9 14" id="KW-1133">Transmembrane helix</keyword>
<dbReference type="PANTHER" id="PTHR15075">
    <property type="entry name" value="ALPHA-MANNOSIDE BETA-1,6-N-ACETYLGLUCOSAMINYLTRANSFERASE"/>
    <property type="match status" value="1"/>
</dbReference>
<evidence type="ECO:0000256" key="2">
    <source>
        <dbReference type="ARBA" id="ARBA00004922"/>
    </source>
</evidence>
<feature type="transmembrane region" description="Helical" evidence="14">
    <location>
        <begin position="20"/>
        <end position="42"/>
    </location>
</feature>
<dbReference type="PANTHER" id="PTHR15075:SF2">
    <property type="entry name" value="ALPHA-1,6-MANNOSYLGLYCOPROTEIN 6-BETA-N-ACETYLGLUCOSAMINYLTRANSFERASE"/>
    <property type="match status" value="1"/>
</dbReference>
<accession>A0AAX4JRB0</accession>
<reference evidence="16 17" key="1">
    <citation type="submission" date="2024-01" db="EMBL/GenBank/DDBJ databases">
        <title>Comparative genomics of Cryptococcus and Kwoniella reveals pathogenesis evolution and contrasting modes of karyotype evolution via chromosome fusion or intercentromeric recombination.</title>
        <authorList>
            <person name="Coelho M.A."/>
            <person name="David-Palma M."/>
            <person name="Shea T."/>
            <person name="Bowers K."/>
            <person name="McGinley-Smith S."/>
            <person name="Mohammad A.W."/>
            <person name="Gnirke A."/>
            <person name="Yurkov A.M."/>
            <person name="Nowrousian M."/>
            <person name="Sun S."/>
            <person name="Cuomo C.A."/>
            <person name="Heitman J."/>
        </authorList>
    </citation>
    <scope>NUCLEOTIDE SEQUENCE [LARGE SCALE GENOMIC DNA]</scope>
    <source>
        <strain evidence="16 17">CBS 6074</strain>
    </source>
</reference>
<proteinExistence type="inferred from homology"/>
<keyword evidence="6" id="KW-0808">Transferase</keyword>
<dbReference type="EC" id="2.4.1.155" evidence="4"/>
<evidence type="ECO:0000259" key="15">
    <source>
        <dbReference type="Pfam" id="PF15024"/>
    </source>
</evidence>
<comment type="catalytic activity">
    <reaction evidence="13">
        <text>N(4)-{beta-D-GlcNAc-(1-&gt;2)-[beta-D-GlcNAc-(1-&gt;4)]-alpha-D-Man-(1-&gt;3)-[beta-D-GlcNAc-(1-&gt;2)-alpha-D-Man-(1-&gt;6)]-beta-D-Man-(1-&gt;4)-beta-D-GlcNAc-(1-&gt;4)-beta-D-GlcNAc}-L-asparaginyl-[protein] + UDP-N-acetyl-alpha-D-glucosamine = N(4)-{beta-D-GlcNAc-(1-&gt;2)-[beta-D-GlcNAc-(1-&gt;4)]-alpha-D-Man-(1-&gt;3)-[beta-D-GlcNAc-(1-&gt;2)-[beta-D-GlcNAc-(1-&gt;6)]-alpha-D-Man-(1-&gt;6)]-beta-D-Man-(1-&gt;4)-beta-D-GlcNAc-(1-&gt;4)-beta-D-GlcNAc}-L-asparaginyl-[protein] + UDP + H(+)</text>
        <dbReference type="Rhea" id="RHEA:16921"/>
        <dbReference type="Rhea" id="RHEA-COMP:14374"/>
        <dbReference type="Rhea" id="RHEA-COMP:14377"/>
        <dbReference type="ChEBI" id="CHEBI:15378"/>
        <dbReference type="ChEBI" id="CHEBI:57705"/>
        <dbReference type="ChEBI" id="CHEBI:58223"/>
        <dbReference type="ChEBI" id="CHEBI:139507"/>
        <dbReference type="ChEBI" id="CHEBI:139510"/>
        <dbReference type="EC" id="2.4.1.155"/>
    </reaction>
</comment>
<feature type="domain" description="Glycosyltransferase family 18 catalytic" evidence="15">
    <location>
        <begin position="294"/>
        <end position="515"/>
    </location>
</feature>
<evidence type="ECO:0000256" key="10">
    <source>
        <dbReference type="ARBA" id="ARBA00023034"/>
    </source>
</evidence>